<organism evidence="1 2">
    <name type="scientific">Burkholderia cepacia</name>
    <name type="common">Pseudomonas cepacia</name>
    <dbReference type="NCBI Taxonomy" id="292"/>
    <lineage>
        <taxon>Bacteria</taxon>
        <taxon>Pseudomonadati</taxon>
        <taxon>Pseudomonadota</taxon>
        <taxon>Betaproteobacteria</taxon>
        <taxon>Burkholderiales</taxon>
        <taxon>Burkholderiaceae</taxon>
        <taxon>Burkholderia</taxon>
        <taxon>Burkholderia cepacia complex</taxon>
    </lineage>
</organism>
<dbReference type="RefSeq" id="WP_134255056.1">
    <property type="nucleotide sequence ID" value="NZ_SNSF01000011.1"/>
</dbReference>
<dbReference type="Proteomes" id="UP000298234">
    <property type="component" value="Unassembled WGS sequence"/>
</dbReference>
<comment type="caution">
    <text evidence="1">The sequence shown here is derived from an EMBL/GenBank/DDBJ whole genome shotgun (WGS) entry which is preliminary data.</text>
</comment>
<reference evidence="1 2" key="1">
    <citation type="submission" date="2019-03" db="EMBL/GenBank/DDBJ databases">
        <title>Burkholderia cepacia outbreak.</title>
        <authorList>
            <person name="Farzana R."/>
            <person name="Walsh T.R."/>
        </authorList>
    </citation>
    <scope>NUCLEOTIDE SEQUENCE [LARGE SCALE GENOMIC DNA]</scope>
    <source>
        <strain evidence="2">d13</strain>
    </source>
</reference>
<accession>A0AAX2RKD9</accession>
<dbReference type="EMBL" id="SNSQ01000040">
    <property type="protein sequence ID" value="TEU40322.1"/>
    <property type="molecule type" value="Genomic_DNA"/>
</dbReference>
<sequence>MTTTENSRADALMAATLSRARSALYAIAKTYDDGELRAKALEAYEATFEGSPHLSGPDFEDGPSTDGFHGCSPMNGGHKWSSPYRERMDWAQHCTKCGAKRNDATSPVEQPAAASIDEREVIEPLTEPVTIRKALLAGRAARVVLSGGDGPAAAVHLVNIGLTGWVHTKETAEAYAKGFNQAAEWMQSALLERQLAPSPTHYSSDGGSCLNCGRALIEHNGGRECHPTPSPADERAALPTADDPLFDEWLRKERGRRCDFDANAGSWARSAWQARAASANETGAEGAMYRAGIEAVAKFIDKKAADYLDEYGYVEHDTGAVSWGAGNHADAKRDYHSSLVELAEEVREFGGSRSPAMAAEAVAIPAEVIAWRDAWQAYIDATDAYNAHLKYVRENCPFGTSVNAQYQAMNDAQRAAMALLKPMHAALSGAVAAPQPAQADAPTAPLAMTLNQDAPPLTMTILPAQADARIDVEAMLRACVPGGDICDPQRIADSIREWFDEHGQNAAQADARVGLTDEQIEDAIYRHIPPKVALENARALYAMARALHPGQPEPAASPGVIAAALAVIEADRSQTLTNEHVDALDNAIKIQRGELKLPEPRAEVTDDDKVCADRYRWVRAHYTRLVAMPDEGSNVDIVAIGEIGDDLEGKALDLIIDAARTGASS</sequence>
<evidence type="ECO:0000313" key="2">
    <source>
        <dbReference type="Proteomes" id="UP000298234"/>
    </source>
</evidence>
<proteinExistence type="predicted"/>
<name>A0AAX2RKD9_BURCE</name>
<dbReference type="AlphaFoldDB" id="A0AAX2RKD9"/>
<evidence type="ECO:0000313" key="1">
    <source>
        <dbReference type="EMBL" id="TEU40322.1"/>
    </source>
</evidence>
<protein>
    <submittedName>
        <fullName evidence="1">Uncharacterized protein</fullName>
    </submittedName>
</protein>
<gene>
    <name evidence="1" type="ORF">E3D37_28890</name>
</gene>